<dbReference type="Proteomes" id="UP000595663">
    <property type="component" value="Chromosome"/>
</dbReference>
<dbReference type="GO" id="GO:0035438">
    <property type="term" value="F:cyclic-di-GMP binding"/>
    <property type="evidence" value="ECO:0007669"/>
    <property type="project" value="InterPro"/>
</dbReference>
<dbReference type="OrthoDB" id="8906365at2"/>
<evidence type="ECO:0000313" key="2">
    <source>
        <dbReference type="EMBL" id="BBB26858.1"/>
    </source>
</evidence>
<dbReference type="Gene3D" id="2.40.10.220">
    <property type="entry name" value="predicted glycosyltransferase like domains"/>
    <property type="match status" value="1"/>
</dbReference>
<protein>
    <recommendedName>
        <fullName evidence="1">PilZ domain-containing protein</fullName>
    </recommendedName>
</protein>
<proteinExistence type="predicted"/>
<dbReference type="RefSeq" id="WP_019620349.1">
    <property type="nucleotide sequence ID" value="NZ_AP014545.1"/>
</dbReference>
<dbReference type="Pfam" id="PF07238">
    <property type="entry name" value="PilZ"/>
    <property type="match status" value="1"/>
</dbReference>
<evidence type="ECO:0000259" key="1">
    <source>
        <dbReference type="Pfam" id="PF07238"/>
    </source>
</evidence>
<organism evidence="2 3">
    <name type="scientific">Amphritea japonica ATCC BAA-1530</name>
    <dbReference type="NCBI Taxonomy" id="1278309"/>
    <lineage>
        <taxon>Bacteria</taxon>
        <taxon>Pseudomonadati</taxon>
        <taxon>Pseudomonadota</taxon>
        <taxon>Gammaproteobacteria</taxon>
        <taxon>Oceanospirillales</taxon>
        <taxon>Oceanospirillaceae</taxon>
        <taxon>Amphritea</taxon>
    </lineage>
</organism>
<evidence type="ECO:0000313" key="3">
    <source>
        <dbReference type="Proteomes" id="UP000595663"/>
    </source>
</evidence>
<dbReference type="InterPro" id="IPR009875">
    <property type="entry name" value="PilZ_domain"/>
</dbReference>
<accession>A0A7R6PCG9</accession>
<name>A0A7R6PCG9_9GAMM</name>
<keyword evidence="3" id="KW-1185">Reference proteome</keyword>
<sequence length="140" mass="15677">MPRYYLRHPTEIPIFLNMAEPPQTVKEGGRDYSAGGLSCISDLFITPGSAVHITLSLSHPDLIVSGHVIWCHRQPAGYLIGIGFDDPDQVYTVRMIEQICQIESFRLKQKRNGRQLSSEQAAVEWIALHAAGFPTCEQLQ</sequence>
<feature type="domain" description="PilZ" evidence="1">
    <location>
        <begin position="3"/>
        <end position="97"/>
    </location>
</feature>
<dbReference type="AlphaFoldDB" id="A0A7R6PCG9"/>
<reference evidence="2 3" key="1">
    <citation type="journal article" date="2008" name="Int. J. Syst. Evol. Microbiol.">
        <title>Amphritea japonica sp. nov. and Amphritea balenae sp. nov., isolated from the sediment adjacent to sperm whale carcasses off Kagoshima, Japan.</title>
        <authorList>
            <person name="Miyazaki M."/>
            <person name="Nogi Y."/>
            <person name="Fujiwara Y."/>
            <person name="Kawato M."/>
            <person name="Nagahama T."/>
            <person name="Kubokawa K."/>
            <person name="Horikoshi K."/>
        </authorList>
    </citation>
    <scope>NUCLEOTIDE SEQUENCE [LARGE SCALE GENOMIC DNA]</scope>
    <source>
        <strain evidence="2 3">ATCC BAA-1530</strain>
    </source>
</reference>
<dbReference type="KEGG" id="ajp:AMJAP_2268"/>
<dbReference type="EMBL" id="AP014545">
    <property type="protein sequence ID" value="BBB26858.1"/>
    <property type="molecule type" value="Genomic_DNA"/>
</dbReference>
<gene>
    <name evidence="2" type="ORF">AMJAP_2268</name>
</gene>